<gene>
    <name evidence="1" type="ORF">B296_00020130</name>
</gene>
<sequence length="115" mass="12897">MQEMLPEYINMRVAESILFAGKAAKVLRNPTSSFRLQESSVRQSVLKGSCRVQGFLGTFGLEREIPQSTNLIAEDLLPQSEADKIDSMLKELKAALKTVSDEDKYFSRVSLRLCP</sequence>
<accession>A0A426Z3C3</accession>
<name>A0A426Z3C3_ENSVE</name>
<protein>
    <submittedName>
        <fullName evidence="1">Uncharacterized protein</fullName>
    </submittedName>
</protein>
<evidence type="ECO:0000313" key="1">
    <source>
        <dbReference type="EMBL" id="RRT58468.1"/>
    </source>
</evidence>
<reference evidence="1 2" key="1">
    <citation type="journal article" date="2014" name="Agronomy (Basel)">
        <title>A Draft Genome Sequence for Ensete ventricosum, the Drought-Tolerant Tree Against Hunger.</title>
        <authorList>
            <person name="Harrison J."/>
            <person name="Moore K.A."/>
            <person name="Paszkiewicz K."/>
            <person name="Jones T."/>
            <person name="Grant M."/>
            <person name="Ambacheew D."/>
            <person name="Muzemil S."/>
            <person name="Studholme D.J."/>
        </authorList>
    </citation>
    <scope>NUCLEOTIDE SEQUENCE [LARGE SCALE GENOMIC DNA]</scope>
</reference>
<dbReference type="AlphaFoldDB" id="A0A426Z3C3"/>
<comment type="caution">
    <text evidence="1">The sequence shown here is derived from an EMBL/GenBank/DDBJ whole genome shotgun (WGS) entry which is preliminary data.</text>
</comment>
<organism evidence="1 2">
    <name type="scientific">Ensete ventricosum</name>
    <name type="common">Abyssinian banana</name>
    <name type="synonym">Musa ensete</name>
    <dbReference type="NCBI Taxonomy" id="4639"/>
    <lineage>
        <taxon>Eukaryota</taxon>
        <taxon>Viridiplantae</taxon>
        <taxon>Streptophyta</taxon>
        <taxon>Embryophyta</taxon>
        <taxon>Tracheophyta</taxon>
        <taxon>Spermatophyta</taxon>
        <taxon>Magnoliopsida</taxon>
        <taxon>Liliopsida</taxon>
        <taxon>Zingiberales</taxon>
        <taxon>Musaceae</taxon>
        <taxon>Ensete</taxon>
    </lineage>
</organism>
<dbReference type="EMBL" id="AMZH03008667">
    <property type="protein sequence ID" value="RRT58468.1"/>
    <property type="molecule type" value="Genomic_DNA"/>
</dbReference>
<proteinExistence type="predicted"/>
<dbReference type="Proteomes" id="UP000287651">
    <property type="component" value="Unassembled WGS sequence"/>
</dbReference>
<evidence type="ECO:0000313" key="2">
    <source>
        <dbReference type="Proteomes" id="UP000287651"/>
    </source>
</evidence>